<evidence type="ECO:0000256" key="9">
    <source>
        <dbReference type="ARBA" id="ARBA00023264"/>
    </source>
</evidence>
<dbReference type="Proteomes" id="UP000812966">
    <property type="component" value="Unassembled WGS sequence"/>
</dbReference>
<protein>
    <recommendedName>
        <fullName evidence="15">CDP-diacylglycerol--serine O-phosphatidyltransferase</fullName>
    </recommendedName>
</protein>
<dbReference type="GO" id="GO:0016020">
    <property type="term" value="C:membrane"/>
    <property type="evidence" value="ECO:0007669"/>
    <property type="project" value="UniProtKB-SubCell"/>
</dbReference>
<keyword evidence="5 12" id="KW-1133">Transmembrane helix</keyword>
<gene>
    <name evidence="13" type="ORF">FFLO_06447</name>
</gene>
<keyword evidence="3 10" id="KW-0808">Transferase</keyword>
<keyword evidence="14" id="KW-1185">Reference proteome</keyword>
<organism evidence="13 14">
    <name type="scientific">Filobasidium floriforme</name>
    <dbReference type="NCBI Taxonomy" id="5210"/>
    <lineage>
        <taxon>Eukaryota</taxon>
        <taxon>Fungi</taxon>
        <taxon>Dikarya</taxon>
        <taxon>Basidiomycota</taxon>
        <taxon>Agaricomycotina</taxon>
        <taxon>Tremellomycetes</taxon>
        <taxon>Filobasidiales</taxon>
        <taxon>Filobasidiaceae</taxon>
        <taxon>Filobasidium</taxon>
    </lineage>
</organism>
<keyword evidence="9" id="KW-1208">Phospholipid metabolism</keyword>
<dbReference type="InterPro" id="IPR000462">
    <property type="entry name" value="CDP-OH_P_trans"/>
</dbReference>
<evidence type="ECO:0000256" key="4">
    <source>
        <dbReference type="ARBA" id="ARBA00022692"/>
    </source>
</evidence>
<keyword evidence="7 12" id="KW-0472">Membrane</keyword>
<feature type="transmembrane region" description="Helical" evidence="12">
    <location>
        <begin position="54"/>
        <end position="76"/>
    </location>
</feature>
<evidence type="ECO:0000256" key="2">
    <source>
        <dbReference type="ARBA" id="ARBA00022516"/>
    </source>
</evidence>
<reference evidence="13" key="1">
    <citation type="submission" date="2020-04" db="EMBL/GenBank/DDBJ databases">
        <title>Analysis of mating type loci in Filobasidium floriforme.</title>
        <authorList>
            <person name="Nowrousian M."/>
        </authorList>
    </citation>
    <scope>NUCLEOTIDE SEQUENCE</scope>
    <source>
        <strain evidence="13">CBS 6242</strain>
    </source>
</reference>
<dbReference type="GO" id="GO:0008654">
    <property type="term" value="P:phospholipid biosynthetic process"/>
    <property type="evidence" value="ECO:0007669"/>
    <property type="project" value="UniProtKB-KW"/>
</dbReference>
<evidence type="ECO:0000313" key="13">
    <source>
        <dbReference type="EMBL" id="KAG7528027.1"/>
    </source>
</evidence>
<keyword evidence="8" id="KW-0594">Phospholipid biosynthesis</keyword>
<evidence type="ECO:0000313" key="14">
    <source>
        <dbReference type="Proteomes" id="UP000812966"/>
    </source>
</evidence>
<dbReference type="Gene3D" id="1.20.120.1760">
    <property type="match status" value="1"/>
</dbReference>
<dbReference type="InterPro" id="IPR043130">
    <property type="entry name" value="CDP-OH_PTrfase_TM_dom"/>
</dbReference>
<comment type="similarity">
    <text evidence="10">Belongs to the CDP-alcohol phosphatidyltransferase class-I family.</text>
</comment>
<dbReference type="GO" id="GO:0016780">
    <property type="term" value="F:phosphotransferase activity, for other substituted phosphate groups"/>
    <property type="evidence" value="ECO:0007669"/>
    <property type="project" value="InterPro"/>
</dbReference>
<evidence type="ECO:0000256" key="7">
    <source>
        <dbReference type="ARBA" id="ARBA00023136"/>
    </source>
</evidence>
<evidence type="ECO:0000256" key="8">
    <source>
        <dbReference type="ARBA" id="ARBA00023209"/>
    </source>
</evidence>
<evidence type="ECO:0000256" key="1">
    <source>
        <dbReference type="ARBA" id="ARBA00004141"/>
    </source>
</evidence>
<accession>A0A8K0NM47</accession>
<dbReference type="PANTHER" id="PTHR14269:SF61">
    <property type="entry name" value="CDP-DIACYLGLYCEROL--SERINE O-PHOSPHATIDYLTRANSFERASE"/>
    <property type="match status" value="1"/>
</dbReference>
<dbReference type="PROSITE" id="PS00379">
    <property type="entry name" value="CDP_ALCOHOL_P_TRANSF"/>
    <property type="match status" value="1"/>
</dbReference>
<dbReference type="Pfam" id="PF01066">
    <property type="entry name" value="CDP-OH_P_transf"/>
    <property type="match status" value="1"/>
</dbReference>
<comment type="subcellular location">
    <subcellularLocation>
        <location evidence="1">Membrane</location>
        <topology evidence="1">Multi-pass membrane protein</topology>
    </subcellularLocation>
</comment>
<keyword evidence="4 12" id="KW-0812">Transmembrane</keyword>
<feature type="region of interest" description="Disordered" evidence="11">
    <location>
        <begin position="1"/>
        <end position="22"/>
    </location>
</feature>
<comment type="caution">
    <text evidence="13">The sequence shown here is derived from an EMBL/GenBank/DDBJ whole genome shotgun (WGS) entry which is preliminary data.</text>
</comment>
<keyword evidence="2" id="KW-0444">Lipid biosynthesis</keyword>
<evidence type="ECO:0000256" key="3">
    <source>
        <dbReference type="ARBA" id="ARBA00022679"/>
    </source>
</evidence>
<name>A0A8K0NM47_9TREE</name>
<evidence type="ECO:0008006" key="15">
    <source>
        <dbReference type="Google" id="ProtNLM"/>
    </source>
</evidence>
<dbReference type="InterPro" id="IPR048254">
    <property type="entry name" value="CDP_ALCOHOL_P_TRANSF_CS"/>
</dbReference>
<dbReference type="EMBL" id="JABELV010000212">
    <property type="protein sequence ID" value="KAG7528027.1"/>
    <property type="molecule type" value="Genomic_DNA"/>
</dbReference>
<evidence type="ECO:0000256" key="11">
    <source>
        <dbReference type="SAM" id="MobiDB-lite"/>
    </source>
</evidence>
<dbReference type="AlphaFoldDB" id="A0A8K0NM47"/>
<evidence type="ECO:0000256" key="12">
    <source>
        <dbReference type="SAM" id="Phobius"/>
    </source>
</evidence>
<dbReference type="InterPro" id="IPR050324">
    <property type="entry name" value="CDP-alcohol_PTase-I"/>
</dbReference>
<evidence type="ECO:0000256" key="10">
    <source>
        <dbReference type="RuleBase" id="RU003750"/>
    </source>
</evidence>
<dbReference type="PANTHER" id="PTHR14269">
    <property type="entry name" value="CDP-DIACYLGLYCEROL--GLYCEROL-3-PHOSPHATE 3-PHOSPHATIDYLTRANSFERASE-RELATED"/>
    <property type="match status" value="1"/>
</dbReference>
<proteinExistence type="inferred from homology"/>
<keyword evidence="6" id="KW-0443">Lipid metabolism</keyword>
<sequence length="314" mass="33189">MSNQGPQLRHKASEPATGKGASIAEEREKQAALKAYANDEGHFSLVRNFRMADIITLGNAVCGTLCIFLCIRYLSLSANMSGAPSEEAMTSLYWAHFLPMLGFGFDALDGRVARMMGGGSLLGQELDSLADLISFGVAPATLAYTLGMRLPLDIACLLFFVSGGLARLARFNATVALVPTGKSGSIKFFTGIPIPSSLGLTAFMWGCAKTGHFVGAKGWTGSVGDVAGKLAAGKQVAEIDWAAIRRLGDLPGGTIKLFGEAGGIGEVHLLSFVFLAWAAAMVSKTLKVSDKALGLVRLYYKLTHLTTTHQVPKL</sequence>
<evidence type="ECO:0000256" key="6">
    <source>
        <dbReference type="ARBA" id="ARBA00023098"/>
    </source>
</evidence>
<evidence type="ECO:0000256" key="5">
    <source>
        <dbReference type="ARBA" id="ARBA00022989"/>
    </source>
</evidence>